<dbReference type="PANTHER" id="PTHR45649">
    <property type="entry name" value="AMINO-ACID PERMEASE BAT1"/>
    <property type="match status" value="1"/>
</dbReference>
<dbReference type="Gene3D" id="1.20.1740.10">
    <property type="entry name" value="Amino acid/polyamine transporter I"/>
    <property type="match status" value="1"/>
</dbReference>
<keyword evidence="5 6" id="KW-0472">Membrane</keyword>
<reference evidence="7" key="1">
    <citation type="submission" date="2021-07" db="EMBL/GenBank/DDBJ databases">
        <authorList>
            <person name="Durling M."/>
        </authorList>
    </citation>
    <scope>NUCLEOTIDE SEQUENCE</scope>
</reference>
<accession>A0A9N9L920</accession>
<feature type="transmembrane region" description="Helical" evidence="6">
    <location>
        <begin position="405"/>
        <end position="429"/>
    </location>
</feature>
<evidence type="ECO:0000256" key="4">
    <source>
        <dbReference type="ARBA" id="ARBA00022989"/>
    </source>
</evidence>
<dbReference type="AlphaFoldDB" id="A0A9N9L920"/>
<protein>
    <recommendedName>
        <fullName evidence="9">Amino acid transporter</fullName>
    </recommendedName>
</protein>
<dbReference type="Pfam" id="PF13520">
    <property type="entry name" value="AA_permease_2"/>
    <property type="match status" value="1"/>
</dbReference>
<evidence type="ECO:0000313" key="8">
    <source>
        <dbReference type="Proteomes" id="UP000696280"/>
    </source>
</evidence>
<sequence length="536" mass="57883">METHEFDATGKGQSLFETRGINIDRDNSALIRLGKQPVLKRSFGFMSILGFSCTVLVTWEATLILFASGYTNGGPAGMVYGFLLVWAGTLSTFAALSELVSMAPTSGGQYHWVSMLASPSSSKFLSYITGWLTVGGWQAGVASASYLTGTMIQGVIALTVTDYSPQGWHGTLLFWAVLFFAVFINTVVSGLLPKFEGLILILHVLGFFGIMIPLVVLGKHSEPSYVFTSFNNDGGWPTQGLSFFVGLLGPAYGFLGADAAFHMSEEIHNPSVVVPRSVMLTIVLNGVTGFAMILTFLFCIGDIDVVLATNTGYPFMEIFLQATHSRAGSAAMASLIIVLSLSATVGLLASTSRMFWSFARDRGLPGWRKLQQIDKRTSVPIWSVAVTMTISFLLALITIGSATAFNVFVSLTVVGLFTSYLLAASLLLYRRCTGAIRLSSDSPIDMVNTVNAPLVWGPWRLRGVFGIANNAFACIYLTIVLFFSFWPSATPVVAATMNYSSLMGGAVVLFAIAYYILHARKVYIGPVLETRHQITG</sequence>
<dbReference type="Proteomes" id="UP000696280">
    <property type="component" value="Unassembled WGS sequence"/>
</dbReference>
<comment type="caution">
    <text evidence="7">The sequence shown here is derived from an EMBL/GenBank/DDBJ whole genome shotgun (WGS) entry which is preliminary data.</text>
</comment>
<feature type="transmembrane region" description="Helical" evidence="6">
    <location>
        <begin position="282"/>
        <end position="307"/>
    </location>
</feature>
<evidence type="ECO:0000256" key="3">
    <source>
        <dbReference type="ARBA" id="ARBA00022692"/>
    </source>
</evidence>
<feature type="transmembrane region" description="Helical" evidence="6">
    <location>
        <begin position="240"/>
        <end position="261"/>
    </location>
</feature>
<feature type="transmembrane region" description="Helical" evidence="6">
    <location>
        <begin position="79"/>
        <end position="103"/>
    </location>
</feature>
<evidence type="ECO:0000256" key="2">
    <source>
        <dbReference type="ARBA" id="ARBA00022448"/>
    </source>
</evidence>
<gene>
    <name evidence="7" type="ORF">HYFRA_00012741</name>
</gene>
<name>A0A9N9L920_9HELO</name>
<feature type="transmembrane region" description="Helical" evidence="6">
    <location>
        <begin position="327"/>
        <end position="350"/>
    </location>
</feature>
<dbReference type="GO" id="GO:0022857">
    <property type="term" value="F:transmembrane transporter activity"/>
    <property type="evidence" value="ECO:0007669"/>
    <property type="project" value="InterPro"/>
</dbReference>
<feature type="transmembrane region" description="Helical" evidence="6">
    <location>
        <begin position="379"/>
        <end position="399"/>
    </location>
</feature>
<dbReference type="PANTHER" id="PTHR45649:SF1">
    <property type="entry name" value="TRANSPORTER, PUTATIVE (EUROFUNG)-RELATED"/>
    <property type="match status" value="1"/>
</dbReference>
<dbReference type="GO" id="GO:0016020">
    <property type="term" value="C:membrane"/>
    <property type="evidence" value="ECO:0007669"/>
    <property type="project" value="UniProtKB-SubCell"/>
</dbReference>
<evidence type="ECO:0000256" key="1">
    <source>
        <dbReference type="ARBA" id="ARBA00004141"/>
    </source>
</evidence>
<dbReference type="InterPro" id="IPR002293">
    <property type="entry name" value="AA/rel_permease1"/>
</dbReference>
<keyword evidence="3 6" id="KW-0812">Transmembrane</keyword>
<comment type="subcellular location">
    <subcellularLocation>
        <location evidence="1">Membrane</location>
        <topology evidence="1">Multi-pass membrane protein</topology>
    </subcellularLocation>
</comment>
<dbReference type="OrthoDB" id="3257095at2759"/>
<evidence type="ECO:0000313" key="7">
    <source>
        <dbReference type="EMBL" id="CAG8960223.1"/>
    </source>
</evidence>
<evidence type="ECO:0000256" key="5">
    <source>
        <dbReference type="ARBA" id="ARBA00023136"/>
    </source>
</evidence>
<dbReference type="PIRSF" id="PIRSF006060">
    <property type="entry name" value="AA_transporter"/>
    <property type="match status" value="1"/>
</dbReference>
<keyword evidence="2" id="KW-0813">Transport</keyword>
<proteinExistence type="predicted"/>
<feature type="transmembrane region" description="Helical" evidence="6">
    <location>
        <begin position="43"/>
        <end position="67"/>
    </location>
</feature>
<keyword evidence="8" id="KW-1185">Reference proteome</keyword>
<evidence type="ECO:0008006" key="9">
    <source>
        <dbReference type="Google" id="ProtNLM"/>
    </source>
</evidence>
<feature type="transmembrane region" description="Helical" evidence="6">
    <location>
        <begin position="167"/>
        <end position="188"/>
    </location>
</feature>
<feature type="transmembrane region" description="Helical" evidence="6">
    <location>
        <begin position="464"/>
        <end position="486"/>
    </location>
</feature>
<feature type="transmembrane region" description="Helical" evidence="6">
    <location>
        <begin position="200"/>
        <end position="220"/>
    </location>
</feature>
<evidence type="ECO:0000256" key="6">
    <source>
        <dbReference type="SAM" id="Phobius"/>
    </source>
</evidence>
<dbReference type="EMBL" id="CAJVRL010000097">
    <property type="protein sequence ID" value="CAG8960223.1"/>
    <property type="molecule type" value="Genomic_DNA"/>
</dbReference>
<feature type="transmembrane region" description="Helical" evidence="6">
    <location>
        <begin position="498"/>
        <end position="517"/>
    </location>
</feature>
<organism evidence="7 8">
    <name type="scientific">Hymenoscyphus fraxineus</name>
    <dbReference type="NCBI Taxonomy" id="746836"/>
    <lineage>
        <taxon>Eukaryota</taxon>
        <taxon>Fungi</taxon>
        <taxon>Dikarya</taxon>
        <taxon>Ascomycota</taxon>
        <taxon>Pezizomycotina</taxon>
        <taxon>Leotiomycetes</taxon>
        <taxon>Helotiales</taxon>
        <taxon>Helotiaceae</taxon>
        <taxon>Hymenoscyphus</taxon>
    </lineage>
</organism>
<keyword evidence="4 6" id="KW-1133">Transmembrane helix</keyword>